<keyword evidence="2" id="KW-1185">Reference proteome</keyword>
<organism evidence="1 2">
    <name type="scientific">Pluteus cervinus</name>
    <dbReference type="NCBI Taxonomy" id="181527"/>
    <lineage>
        <taxon>Eukaryota</taxon>
        <taxon>Fungi</taxon>
        <taxon>Dikarya</taxon>
        <taxon>Basidiomycota</taxon>
        <taxon>Agaricomycotina</taxon>
        <taxon>Agaricomycetes</taxon>
        <taxon>Agaricomycetidae</taxon>
        <taxon>Agaricales</taxon>
        <taxon>Pluteineae</taxon>
        <taxon>Pluteaceae</taxon>
        <taxon>Pluteus</taxon>
    </lineage>
</organism>
<reference evidence="1 2" key="1">
    <citation type="journal article" date="2019" name="Nat. Ecol. Evol.">
        <title>Megaphylogeny resolves global patterns of mushroom evolution.</title>
        <authorList>
            <person name="Varga T."/>
            <person name="Krizsan K."/>
            <person name="Foldi C."/>
            <person name="Dima B."/>
            <person name="Sanchez-Garcia M."/>
            <person name="Sanchez-Ramirez S."/>
            <person name="Szollosi G.J."/>
            <person name="Szarkandi J.G."/>
            <person name="Papp V."/>
            <person name="Albert L."/>
            <person name="Andreopoulos W."/>
            <person name="Angelini C."/>
            <person name="Antonin V."/>
            <person name="Barry K.W."/>
            <person name="Bougher N.L."/>
            <person name="Buchanan P."/>
            <person name="Buyck B."/>
            <person name="Bense V."/>
            <person name="Catcheside P."/>
            <person name="Chovatia M."/>
            <person name="Cooper J."/>
            <person name="Damon W."/>
            <person name="Desjardin D."/>
            <person name="Finy P."/>
            <person name="Geml J."/>
            <person name="Haridas S."/>
            <person name="Hughes K."/>
            <person name="Justo A."/>
            <person name="Karasinski D."/>
            <person name="Kautmanova I."/>
            <person name="Kiss B."/>
            <person name="Kocsube S."/>
            <person name="Kotiranta H."/>
            <person name="LaButti K.M."/>
            <person name="Lechner B.E."/>
            <person name="Liimatainen K."/>
            <person name="Lipzen A."/>
            <person name="Lukacs Z."/>
            <person name="Mihaltcheva S."/>
            <person name="Morgado L.N."/>
            <person name="Niskanen T."/>
            <person name="Noordeloos M.E."/>
            <person name="Ohm R.A."/>
            <person name="Ortiz-Santana B."/>
            <person name="Ovrebo C."/>
            <person name="Racz N."/>
            <person name="Riley R."/>
            <person name="Savchenko A."/>
            <person name="Shiryaev A."/>
            <person name="Soop K."/>
            <person name="Spirin V."/>
            <person name="Szebenyi C."/>
            <person name="Tomsovsky M."/>
            <person name="Tulloss R.E."/>
            <person name="Uehling J."/>
            <person name="Grigoriev I.V."/>
            <person name="Vagvolgyi C."/>
            <person name="Papp T."/>
            <person name="Martin F.M."/>
            <person name="Miettinen O."/>
            <person name="Hibbett D.S."/>
            <person name="Nagy L.G."/>
        </authorList>
    </citation>
    <scope>NUCLEOTIDE SEQUENCE [LARGE SCALE GENOMIC DNA]</scope>
    <source>
        <strain evidence="1 2">NL-1719</strain>
    </source>
</reference>
<evidence type="ECO:0000313" key="2">
    <source>
        <dbReference type="Proteomes" id="UP000308600"/>
    </source>
</evidence>
<sequence>MSTPQSDHDHNLPQSNDPLSAPATPNDDPIPPRNDPLSAPATPNDDPIPPRWDAHNLPEAIEGLRSWAMDLCNREGNADLMNETIPTFATHAAELLTDIHNQLAACATIDKVWNSIYQSVVCKVCRAPAKLPVVTGCGHIFCANCLRNDLDRQVFLAIRSLGFPTCSNPGWQMTRIIYAMLPFESHDQLLHFEGSARAMGFTLPNPLSTYTCPDLRCGQILLTTPCHVKVIDDVCRRIHGEADMDTDRMSGFRGLFPI</sequence>
<gene>
    <name evidence="1" type="ORF">BDN72DRAFT_860618</name>
</gene>
<protein>
    <submittedName>
        <fullName evidence="1">Uncharacterized protein</fullName>
    </submittedName>
</protein>
<dbReference type="EMBL" id="ML208436">
    <property type="protein sequence ID" value="TFK65456.1"/>
    <property type="molecule type" value="Genomic_DNA"/>
</dbReference>
<dbReference type="Proteomes" id="UP000308600">
    <property type="component" value="Unassembled WGS sequence"/>
</dbReference>
<accession>A0ACD3AIX1</accession>
<name>A0ACD3AIX1_9AGAR</name>
<proteinExistence type="predicted"/>
<evidence type="ECO:0000313" key="1">
    <source>
        <dbReference type="EMBL" id="TFK65456.1"/>
    </source>
</evidence>